<accession>A0A4Q1BU93</accession>
<comment type="caution">
    <text evidence="2">The sequence shown here is derived from an EMBL/GenBank/DDBJ whole genome shotgun (WGS) entry which is preliminary data.</text>
</comment>
<dbReference type="EMBL" id="SDIL01000006">
    <property type="protein sequence ID" value="RXK41669.1"/>
    <property type="molecule type" value="Genomic_DNA"/>
</dbReference>
<feature type="region of interest" description="Disordered" evidence="1">
    <location>
        <begin position="118"/>
        <end position="171"/>
    </location>
</feature>
<evidence type="ECO:0000313" key="3">
    <source>
        <dbReference type="Proteomes" id="UP000289152"/>
    </source>
</evidence>
<name>A0A4Q1BU93_TREME</name>
<dbReference type="AlphaFoldDB" id="A0A4Q1BU93"/>
<evidence type="ECO:0000313" key="2">
    <source>
        <dbReference type="EMBL" id="RXK41669.1"/>
    </source>
</evidence>
<sequence length="274" mass="30290">MPVDRKHTPYPSKKRVRFTSPIIVNSDSSDSDSNSVISSSIHPKSNFSAISYDTSITTTPTTSKKSRTYARRSNLEINALMAIIVQQQFDIKDDTMIQVGPVKTSYGSLILKHPNFDVRRLKPPTTPEPAPAPLTASNVSTLNHPPELPTEPSIHYSVHSPTPSTISEDSLSPLDSISNISVHSMKSESNSSVHPGQNESVISLPHTGIEQENNQGFRFHPNFQVPPGIPILSAHELLMYLHPTLNFVLPVNTAYCYLDPFGNHCAMVRIERQD</sequence>
<organism evidence="2 3">
    <name type="scientific">Tremella mesenterica</name>
    <name type="common">Jelly fungus</name>
    <dbReference type="NCBI Taxonomy" id="5217"/>
    <lineage>
        <taxon>Eukaryota</taxon>
        <taxon>Fungi</taxon>
        <taxon>Dikarya</taxon>
        <taxon>Basidiomycota</taxon>
        <taxon>Agaricomycotina</taxon>
        <taxon>Tremellomycetes</taxon>
        <taxon>Tremellales</taxon>
        <taxon>Tremellaceae</taxon>
        <taxon>Tremella</taxon>
    </lineage>
</organism>
<protein>
    <submittedName>
        <fullName evidence="2">Uncharacterized protein</fullName>
    </submittedName>
</protein>
<dbReference type="InParanoid" id="A0A4Q1BU93"/>
<feature type="region of interest" description="Disordered" evidence="1">
    <location>
        <begin position="1"/>
        <end position="40"/>
    </location>
</feature>
<evidence type="ECO:0000256" key="1">
    <source>
        <dbReference type="SAM" id="MobiDB-lite"/>
    </source>
</evidence>
<feature type="compositionally biased region" description="Polar residues" evidence="1">
    <location>
        <begin position="159"/>
        <end position="171"/>
    </location>
</feature>
<proteinExistence type="predicted"/>
<reference evidence="2 3" key="1">
    <citation type="submission" date="2016-06" db="EMBL/GenBank/DDBJ databases">
        <title>Evolution of pathogenesis and genome organization in the Tremellales.</title>
        <authorList>
            <person name="Cuomo C."/>
            <person name="Litvintseva A."/>
            <person name="Heitman J."/>
            <person name="Chen Y."/>
            <person name="Sun S."/>
            <person name="Springer D."/>
            <person name="Dromer F."/>
            <person name="Young S."/>
            <person name="Zeng Q."/>
            <person name="Chapman S."/>
            <person name="Gujja S."/>
            <person name="Saif S."/>
            <person name="Birren B."/>
        </authorList>
    </citation>
    <scope>NUCLEOTIDE SEQUENCE [LARGE SCALE GENOMIC DNA]</scope>
    <source>
        <strain evidence="2 3">ATCC 28783</strain>
    </source>
</reference>
<dbReference type="Proteomes" id="UP000289152">
    <property type="component" value="Unassembled WGS sequence"/>
</dbReference>
<keyword evidence="3" id="KW-1185">Reference proteome</keyword>
<gene>
    <name evidence="2" type="ORF">M231_00904</name>
</gene>
<feature type="compositionally biased region" description="Low complexity" evidence="1">
    <location>
        <begin position="22"/>
        <end position="40"/>
    </location>
</feature>